<comment type="caution">
    <text evidence="2">The sequence shown here is derived from an EMBL/GenBank/DDBJ whole genome shotgun (WGS) entry which is preliminary data.</text>
</comment>
<dbReference type="Proteomes" id="UP001204320">
    <property type="component" value="Unassembled WGS sequence"/>
</dbReference>
<dbReference type="Gene3D" id="3.40.50.720">
    <property type="entry name" value="NAD(P)-binding Rossmann-like Domain"/>
    <property type="match status" value="1"/>
</dbReference>
<dbReference type="InterPro" id="IPR036291">
    <property type="entry name" value="NAD(P)-bd_dom_sf"/>
</dbReference>
<reference evidence="2 3" key="1">
    <citation type="submission" date="2022-08" db="EMBL/GenBank/DDBJ databases">
        <title>Tractidigestivibacter montrealensis type strain KD21.</title>
        <authorList>
            <person name="Diop K."/>
            <person name="Richard C."/>
            <person name="Routy B."/>
        </authorList>
    </citation>
    <scope>NUCLEOTIDE SEQUENCE [LARGE SCALE GENOMIC DNA]</scope>
    <source>
        <strain evidence="2 3">KD21</strain>
    </source>
</reference>
<dbReference type="InterPro" id="IPR050177">
    <property type="entry name" value="Lipid_A_modif_metabolic_enz"/>
</dbReference>
<dbReference type="InterPro" id="IPR001509">
    <property type="entry name" value="Epimerase_deHydtase"/>
</dbReference>
<evidence type="ECO:0000313" key="2">
    <source>
        <dbReference type="EMBL" id="MCR9035353.1"/>
    </source>
</evidence>
<dbReference type="RefSeq" id="WP_258498145.1">
    <property type="nucleotide sequence ID" value="NZ_JANSKA010000001.1"/>
</dbReference>
<accession>A0ABT1Z554</accession>
<sequence length="342" mass="37130">MGTHYLEEFARLAANDSEDLIKSFSGKKILVTGSTGLVGSTIVRTLLTANEFLDARISVVLPVRNIIKAKLLFGEGATYLEWSLGDSLDECPSADYVVHAAALTASKDLRYKPVEVIGGTVSGTTAVLNYCRRVGVAGCVYISSMEVYGKVDGVASEDNLGLVDPTVVRNSYPESKRLSEALVAAYADEYSVNACSARLAQTFGAGASRDDTRVFADFARRAVAGESIVLLTDGSKSNPYLSTRDLPSAVFTLLVHGEKGQSYNVANEATYCSIREMAELVASKFSNGKSSVEFDIDKKKAAMYPKPTHLILDTAKIRNLGWRPHDCLEDMYASMIRSWNDR</sequence>
<feature type="domain" description="NAD-dependent epimerase/dehydratase" evidence="1">
    <location>
        <begin position="29"/>
        <end position="266"/>
    </location>
</feature>
<dbReference type="Pfam" id="PF01370">
    <property type="entry name" value="Epimerase"/>
    <property type="match status" value="1"/>
</dbReference>
<dbReference type="PANTHER" id="PTHR43245:SF23">
    <property type="entry name" value="NAD(P)-BINDING DOMAIN-CONTAINING PROTEIN"/>
    <property type="match status" value="1"/>
</dbReference>
<dbReference type="CDD" id="cd08946">
    <property type="entry name" value="SDR_e"/>
    <property type="match status" value="1"/>
</dbReference>
<gene>
    <name evidence="2" type="ORF">NVS32_00055</name>
</gene>
<dbReference type="PANTHER" id="PTHR43245">
    <property type="entry name" value="BIFUNCTIONAL POLYMYXIN RESISTANCE PROTEIN ARNA"/>
    <property type="match status" value="1"/>
</dbReference>
<keyword evidence="3" id="KW-1185">Reference proteome</keyword>
<evidence type="ECO:0000313" key="3">
    <source>
        <dbReference type="Proteomes" id="UP001204320"/>
    </source>
</evidence>
<protein>
    <submittedName>
        <fullName evidence="2">NAD(P)-dependent oxidoreductase</fullName>
    </submittedName>
</protein>
<dbReference type="EMBL" id="JANSKA010000001">
    <property type="protein sequence ID" value="MCR9035353.1"/>
    <property type="molecule type" value="Genomic_DNA"/>
</dbReference>
<name>A0ABT1Z554_9ACTN</name>
<evidence type="ECO:0000259" key="1">
    <source>
        <dbReference type="Pfam" id="PF01370"/>
    </source>
</evidence>
<dbReference type="SUPFAM" id="SSF51735">
    <property type="entry name" value="NAD(P)-binding Rossmann-fold domains"/>
    <property type="match status" value="1"/>
</dbReference>
<proteinExistence type="predicted"/>
<organism evidence="2 3">
    <name type="scientific">Tractidigestivibacter montrealensis</name>
    <dbReference type="NCBI Taxonomy" id="2972466"/>
    <lineage>
        <taxon>Bacteria</taxon>
        <taxon>Bacillati</taxon>
        <taxon>Actinomycetota</taxon>
        <taxon>Coriobacteriia</taxon>
        <taxon>Coriobacteriales</taxon>
        <taxon>Atopobiaceae</taxon>
        <taxon>Tractidigestivibacter</taxon>
    </lineage>
</organism>